<keyword evidence="17" id="KW-1185">Reference proteome</keyword>
<comment type="catalytic activity">
    <reaction evidence="12">
        <text>L-proline(in) + Na(+)(in) = L-proline(out) + Na(+)(out)</text>
        <dbReference type="Rhea" id="RHEA:28967"/>
        <dbReference type="ChEBI" id="CHEBI:29101"/>
        <dbReference type="ChEBI" id="CHEBI:60039"/>
    </reaction>
</comment>
<feature type="transmembrane region" description="Helical" evidence="15">
    <location>
        <begin position="573"/>
        <end position="595"/>
    </location>
</feature>
<keyword evidence="3" id="KW-0813">Transport</keyword>
<feature type="transmembrane region" description="Helical" evidence="15">
    <location>
        <begin position="398"/>
        <end position="418"/>
    </location>
</feature>
<dbReference type="Proteomes" id="UP000525652">
    <property type="component" value="Unassembled WGS sequence"/>
</dbReference>
<feature type="transmembrane region" description="Helical" evidence="15">
    <location>
        <begin position="497"/>
        <end position="518"/>
    </location>
</feature>
<protein>
    <submittedName>
        <fullName evidence="16">Sodium:solute symporter family protein</fullName>
    </submittedName>
</protein>
<keyword evidence="5 15" id="KW-0812">Transmembrane</keyword>
<feature type="transmembrane region" description="Helical" evidence="15">
    <location>
        <begin position="424"/>
        <end position="449"/>
    </location>
</feature>
<evidence type="ECO:0000256" key="8">
    <source>
        <dbReference type="ARBA" id="ARBA00023053"/>
    </source>
</evidence>
<feature type="transmembrane region" description="Helical" evidence="15">
    <location>
        <begin position="45"/>
        <end position="65"/>
    </location>
</feature>
<dbReference type="GO" id="GO:0006814">
    <property type="term" value="P:sodium ion transport"/>
    <property type="evidence" value="ECO:0007669"/>
    <property type="project" value="UniProtKB-KW"/>
</dbReference>
<evidence type="ECO:0000256" key="2">
    <source>
        <dbReference type="ARBA" id="ARBA00006434"/>
    </source>
</evidence>
<feature type="transmembrane region" description="Helical" evidence="15">
    <location>
        <begin position="6"/>
        <end position="25"/>
    </location>
</feature>
<keyword evidence="10 15" id="KW-0472">Membrane</keyword>
<feature type="transmembrane region" description="Helical" evidence="15">
    <location>
        <begin position="168"/>
        <end position="192"/>
    </location>
</feature>
<keyword evidence="7 15" id="KW-1133">Transmembrane helix</keyword>
<sequence>MKLSLLDWSIVVGFVAFLIGMAYAAQRYTRSVSGFLAADRSAGRYLLTLADGMAGLGAIAVIANFEKFYQAGFAASWWGLMMGPLGMIAALSGWVAYRYRETRAMTMAQYFEMRYSRKFRVYAGILAWFSGVLNYGVFPGITALFLIHFCGLPESFEWLGVTFSTFPFLMAVMLTIAACFTLFGGMITVMITDFFQGQFVNIVFLLIMGLLLWKISWSDIIATLETAPEGKSLLNPFDQGEIKDFNFWFFAIFGFKIFYNRLGWQGAQGYFCAAKSPHEQKMAGVLAEWRNGVTYLMFLIMPICAYVVMHNASFAGVAESTQVALSGINDPQVQKQMLTPMVMNQLFPIGLVGLFAAAMIAAAISTDDTQLHSWGSIFIQDVVLPFREKPFTPKQQLVLLRFSVIGVALFAFFWSWFFPLKDYLFMYMLLTGTIYLGGSGAVIIGGLYWRKATTQGAWTAMTVGMLIGITGIGLQAIWPSVPFLVEIAPKFPLNGAWLAMIAYICSIVSFVGVSLLTCKEPFELEKMLHRGKYALPDSRVKGDQYQGKGFWDRLLGFSDEFTRGDRIIYRLKVSWTSFWFVCFVVGTVLGLTIGIPDRIWGHWWLFTVLLGGMVGLITVVWFLTGGIKDLFSLFRHLKQARDESSEEEDDGSVHEFDEHRNDQGVPPETETVAARSPASKPSVP</sequence>
<keyword evidence="6" id="KW-0769">Symport</keyword>
<keyword evidence="4" id="KW-1003">Cell membrane</keyword>
<dbReference type="GO" id="GO:0015293">
    <property type="term" value="F:symporter activity"/>
    <property type="evidence" value="ECO:0007669"/>
    <property type="project" value="UniProtKB-KW"/>
</dbReference>
<feature type="transmembrane region" description="Helical" evidence="15">
    <location>
        <begin position="121"/>
        <end position="148"/>
    </location>
</feature>
<feature type="transmembrane region" description="Helical" evidence="15">
    <location>
        <begin position="199"/>
        <end position="217"/>
    </location>
</feature>
<dbReference type="GO" id="GO:0005886">
    <property type="term" value="C:plasma membrane"/>
    <property type="evidence" value="ECO:0007669"/>
    <property type="project" value="UniProtKB-SubCell"/>
</dbReference>
<dbReference type="PANTHER" id="PTHR48086:SF3">
    <property type="entry name" value="SODIUM_PROLINE SYMPORTER"/>
    <property type="match status" value="1"/>
</dbReference>
<evidence type="ECO:0000256" key="15">
    <source>
        <dbReference type="SAM" id="Phobius"/>
    </source>
</evidence>
<dbReference type="RefSeq" id="WP_185692861.1">
    <property type="nucleotide sequence ID" value="NZ_JACHVA010000082.1"/>
</dbReference>
<feature type="transmembrane region" description="Helical" evidence="15">
    <location>
        <begin position="292"/>
        <end position="309"/>
    </location>
</feature>
<feature type="transmembrane region" description="Helical" evidence="15">
    <location>
        <begin position="346"/>
        <end position="365"/>
    </location>
</feature>
<evidence type="ECO:0000256" key="7">
    <source>
        <dbReference type="ARBA" id="ARBA00022989"/>
    </source>
</evidence>
<name>A0A7X1E4M6_9BACT</name>
<comment type="similarity">
    <text evidence="2 13">Belongs to the sodium:solute symporter (SSF) (TC 2.A.21) family.</text>
</comment>
<evidence type="ECO:0000256" key="5">
    <source>
        <dbReference type="ARBA" id="ARBA00022692"/>
    </source>
</evidence>
<keyword evidence="9" id="KW-0406">Ion transport</keyword>
<comment type="subcellular location">
    <subcellularLocation>
        <location evidence="1">Cell membrane</location>
        <topology evidence="1">Multi-pass membrane protein</topology>
    </subcellularLocation>
</comment>
<accession>A0A7X1E4M6</accession>
<dbReference type="InterPro" id="IPR038377">
    <property type="entry name" value="Na/Glc_symporter_sf"/>
</dbReference>
<dbReference type="InterPro" id="IPR001734">
    <property type="entry name" value="Na/solute_symporter"/>
</dbReference>
<comment type="caution">
    <text evidence="16">The sequence shown here is derived from an EMBL/GenBank/DDBJ whole genome shotgun (WGS) entry which is preliminary data.</text>
</comment>
<evidence type="ECO:0000256" key="10">
    <source>
        <dbReference type="ARBA" id="ARBA00023136"/>
    </source>
</evidence>
<evidence type="ECO:0000256" key="9">
    <source>
        <dbReference type="ARBA" id="ARBA00023065"/>
    </source>
</evidence>
<evidence type="ECO:0000256" key="11">
    <source>
        <dbReference type="ARBA" id="ARBA00023201"/>
    </source>
</evidence>
<reference evidence="16 17" key="1">
    <citation type="submission" date="2020-07" db="EMBL/GenBank/DDBJ databases">
        <authorList>
            <person name="Feng X."/>
        </authorList>
    </citation>
    <scope>NUCLEOTIDE SEQUENCE [LARGE SCALE GENOMIC DNA]</scope>
    <source>
        <strain evidence="16 17">JCM14086</strain>
    </source>
</reference>
<dbReference type="InterPro" id="IPR050277">
    <property type="entry name" value="Sodium:Solute_Symporter"/>
</dbReference>
<gene>
    <name evidence="16" type="ORF">H5P30_10275</name>
</gene>
<feature type="transmembrane region" description="Helical" evidence="15">
    <location>
        <begin position="456"/>
        <end position="477"/>
    </location>
</feature>
<dbReference type="PANTHER" id="PTHR48086">
    <property type="entry name" value="SODIUM/PROLINE SYMPORTER-RELATED"/>
    <property type="match status" value="1"/>
</dbReference>
<dbReference type="AlphaFoldDB" id="A0A7X1E4M6"/>
<evidence type="ECO:0000256" key="14">
    <source>
        <dbReference type="SAM" id="MobiDB-lite"/>
    </source>
</evidence>
<feature type="region of interest" description="Disordered" evidence="14">
    <location>
        <begin position="643"/>
        <end position="684"/>
    </location>
</feature>
<feature type="compositionally biased region" description="Basic and acidic residues" evidence="14">
    <location>
        <begin position="651"/>
        <end position="662"/>
    </location>
</feature>
<dbReference type="EMBL" id="JACHVA010000082">
    <property type="protein sequence ID" value="MBC2602163.1"/>
    <property type="molecule type" value="Genomic_DNA"/>
</dbReference>
<keyword evidence="11" id="KW-0739">Sodium transport</keyword>
<evidence type="ECO:0000256" key="12">
    <source>
        <dbReference type="ARBA" id="ARBA00033708"/>
    </source>
</evidence>
<feature type="transmembrane region" description="Helical" evidence="15">
    <location>
        <begin position="77"/>
        <end position="97"/>
    </location>
</feature>
<evidence type="ECO:0000256" key="1">
    <source>
        <dbReference type="ARBA" id="ARBA00004651"/>
    </source>
</evidence>
<feature type="transmembrane region" description="Helical" evidence="15">
    <location>
        <begin position="601"/>
        <end position="623"/>
    </location>
</feature>
<keyword evidence="8" id="KW-0915">Sodium</keyword>
<dbReference type="Pfam" id="PF00474">
    <property type="entry name" value="SSF"/>
    <property type="match status" value="1"/>
</dbReference>
<dbReference type="Gene3D" id="1.20.1730.10">
    <property type="entry name" value="Sodium/glucose cotransporter"/>
    <property type="match status" value="1"/>
</dbReference>
<evidence type="ECO:0000313" key="17">
    <source>
        <dbReference type="Proteomes" id="UP000525652"/>
    </source>
</evidence>
<evidence type="ECO:0000313" key="16">
    <source>
        <dbReference type="EMBL" id="MBC2602163.1"/>
    </source>
</evidence>
<evidence type="ECO:0000256" key="3">
    <source>
        <dbReference type="ARBA" id="ARBA00022448"/>
    </source>
</evidence>
<dbReference type="CDD" id="cd10322">
    <property type="entry name" value="SLC5sbd"/>
    <property type="match status" value="1"/>
</dbReference>
<organism evidence="16 17">
    <name type="scientific">Puniceicoccus vermicola</name>
    <dbReference type="NCBI Taxonomy" id="388746"/>
    <lineage>
        <taxon>Bacteria</taxon>
        <taxon>Pseudomonadati</taxon>
        <taxon>Verrucomicrobiota</taxon>
        <taxon>Opitutia</taxon>
        <taxon>Puniceicoccales</taxon>
        <taxon>Puniceicoccaceae</taxon>
        <taxon>Puniceicoccus</taxon>
    </lineage>
</organism>
<dbReference type="PROSITE" id="PS50283">
    <property type="entry name" value="NA_SOLUT_SYMP_3"/>
    <property type="match status" value="1"/>
</dbReference>
<evidence type="ECO:0000256" key="13">
    <source>
        <dbReference type="RuleBase" id="RU362091"/>
    </source>
</evidence>
<evidence type="ECO:0000256" key="6">
    <source>
        <dbReference type="ARBA" id="ARBA00022847"/>
    </source>
</evidence>
<proteinExistence type="inferred from homology"/>
<evidence type="ECO:0000256" key="4">
    <source>
        <dbReference type="ARBA" id="ARBA00022475"/>
    </source>
</evidence>